<dbReference type="RefSeq" id="WP_005437691.1">
    <property type="nucleotide sequence ID" value="NZ_CM001466.1"/>
</dbReference>
<dbReference type="EMBL" id="CM001466">
    <property type="protein sequence ID" value="EHY87137.1"/>
    <property type="molecule type" value="Genomic_DNA"/>
</dbReference>
<evidence type="ECO:0000256" key="4">
    <source>
        <dbReference type="ARBA" id="ARBA00023136"/>
    </source>
</evidence>
<dbReference type="Pfam" id="PF01740">
    <property type="entry name" value="STAS"/>
    <property type="match status" value="1"/>
</dbReference>
<feature type="transmembrane region" description="Helical" evidence="5">
    <location>
        <begin position="305"/>
        <end position="325"/>
    </location>
</feature>
<dbReference type="InterPro" id="IPR052706">
    <property type="entry name" value="Membrane-Transporter-like"/>
</dbReference>
<evidence type="ECO:0000256" key="1">
    <source>
        <dbReference type="ARBA" id="ARBA00004141"/>
    </source>
</evidence>
<dbReference type="Gene3D" id="3.30.750.24">
    <property type="entry name" value="STAS domain"/>
    <property type="match status" value="1"/>
</dbReference>
<dbReference type="InterPro" id="IPR036513">
    <property type="entry name" value="STAS_dom_sf"/>
</dbReference>
<reference evidence="7 8" key="1">
    <citation type="journal article" date="2012" name="Stand. Genomic Sci.">
        <title>Genome sequence of the soil bacterium Saccharomonospora azurea type strain (NA-128(T)).</title>
        <authorList>
            <person name="Klenk H.P."/>
            <person name="Held B."/>
            <person name="Lucas S."/>
            <person name="Lapidus A."/>
            <person name="Copeland A."/>
            <person name="Hammon N."/>
            <person name="Pitluck S."/>
            <person name="Goodwin L.A."/>
            <person name="Han C."/>
            <person name="Tapia R."/>
            <person name="Brambilla E.M."/>
            <person name="Potter G."/>
            <person name="Land M."/>
            <person name="Ivanova N."/>
            <person name="Rohde M."/>
            <person name="Goker M."/>
            <person name="Detter J.C."/>
            <person name="Kyrpides N.C."/>
            <person name="Woyke T."/>
        </authorList>
    </citation>
    <scope>NUCLEOTIDE SEQUENCE [LARGE SCALE GENOMIC DNA]</scope>
    <source>
        <strain evidence="7 8">NA-128</strain>
    </source>
</reference>
<organism evidence="7 8">
    <name type="scientific">Saccharomonospora azurea NA-128</name>
    <dbReference type="NCBI Taxonomy" id="882081"/>
    <lineage>
        <taxon>Bacteria</taxon>
        <taxon>Bacillati</taxon>
        <taxon>Actinomycetota</taxon>
        <taxon>Actinomycetes</taxon>
        <taxon>Pseudonocardiales</taxon>
        <taxon>Pseudonocardiaceae</taxon>
        <taxon>Saccharomonospora</taxon>
    </lineage>
</organism>
<evidence type="ECO:0000313" key="7">
    <source>
        <dbReference type="EMBL" id="EHY87137.1"/>
    </source>
</evidence>
<keyword evidence="3 5" id="KW-1133">Transmembrane helix</keyword>
<evidence type="ECO:0000256" key="2">
    <source>
        <dbReference type="ARBA" id="ARBA00022692"/>
    </source>
</evidence>
<evidence type="ECO:0000313" key="8">
    <source>
        <dbReference type="Proteomes" id="UP000004705"/>
    </source>
</evidence>
<dbReference type="PROSITE" id="PS50801">
    <property type="entry name" value="STAS"/>
    <property type="match status" value="1"/>
</dbReference>
<proteinExistence type="predicted"/>
<protein>
    <submittedName>
        <fullName evidence="7">Sulfate permease-like transporter, MFS superfamily</fullName>
    </submittedName>
</protein>
<dbReference type="PANTHER" id="PTHR43310">
    <property type="entry name" value="SULFATE TRANSPORTER YBAR-RELATED"/>
    <property type="match status" value="1"/>
</dbReference>
<dbReference type="CDD" id="cd07042">
    <property type="entry name" value="STAS_SulP_like_sulfate_transporter"/>
    <property type="match status" value="1"/>
</dbReference>
<feature type="transmembrane region" description="Helical" evidence="5">
    <location>
        <begin position="363"/>
        <end position="395"/>
    </location>
</feature>
<evidence type="ECO:0000259" key="6">
    <source>
        <dbReference type="PROSITE" id="PS50801"/>
    </source>
</evidence>
<dbReference type="Pfam" id="PF00916">
    <property type="entry name" value="Sulfate_transp"/>
    <property type="match status" value="2"/>
</dbReference>
<feature type="transmembrane region" description="Helical" evidence="5">
    <location>
        <begin position="29"/>
        <end position="49"/>
    </location>
</feature>
<keyword evidence="4 5" id="KW-0472">Membrane</keyword>
<dbReference type="GO" id="GO:0016020">
    <property type="term" value="C:membrane"/>
    <property type="evidence" value="ECO:0007669"/>
    <property type="project" value="UniProtKB-SubCell"/>
</dbReference>
<feature type="transmembrane region" description="Helical" evidence="5">
    <location>
        <begin position="184"/>
        <end position="203"/>
    </location>
</feature>
<evidence type="ECO:0000256" key="3">
    <source>
        <dbReference type="ARBA" id="ARBA00022989"/>
    </source>
</evidence>
<gene>
    <name evidence="7" type="ORF">SacazDRAFT_00149</name>
</gene>
<evidence type="ECO:0000256" key="5">
    <source>
        <dbReference type="SAM" id="Phobius"/>
    </source>
</evidence>
<dbReference type="SUPFAM" id="SSF52091">
    <property type="entry name" value="SpoIIaa-like"/>
    <property type="match status" value="1"/>
</dbReference>
<dbReference type="PANTHER" id="PTHR43310:SF1">
    <property type="entry name" value="SULFATE TRANSPORTER YBAR-RELATED"/>
    <property type="match status" value="1"/>
</dbReference>
<keyword evidence="8" id="KW-1185">Reference proteome</keyword>
<dbReference type="Proteomes" id="UP000004705">
    <property type="component" value="Chromosome"/>
</dbReference>
<feature type="domain" description="STAS" evidence="6">
    <location>
        <begin position="415"/>
        <end position="497"/>
    </location>
</feature>
<dbReference type="AlphaFoldDB" id="H8G583"/>
<feature type="transmembrane region" description="Helical" evidence="5">
    <location>
        <begin position="55"/>
        <end position="71"/>
    </location>
</feature>
<feature type="transmembrane region" description="Helical" evidence="5">
    <location>
        <begin position="98"/>
        <end position="118"/>
    </location>
</feature>
<feature type="transmembrane region" description="Helical" evidence="5">
    <location>
        <begin position="154"/>
        <end position="172"/>
    </location>
</feature>
<feature type="transmembrane region" description="Helical" evidence="5">
    <location>
        <begin position="223"/>
        <end position="243"/>
    </location>
</feature>
<accession>H8G583</accession>
<feature type="transmembrane region" description="Helical" evidence="5">
    <location>
        <begin position="331"/>
        <end position="351"/>
    </location>
</feature>
<dbReference type="InterPro" id="IPR011547">
    <property type="entry name" value="SLC26A/SulP_dom"/>
</dbReference>
<sequence length="497" mass="51843">MSSPANSALRRGGVLPDWWNQPKVWRTEVLAGLVVALALIPEAISFSIIAGVDPAVGLFASFTMAVVISIVGGRRAMISAATGAIALVVAPLNHEHGFGYLVAAVILAGVIQVALGALGVARLMRYVPRSVMVGFVNSLAILIFLAQVPELYDVPWAVYPLLLGGLAIMVFFPRITTVVPAPLVSIVVLTVITVGAGIAVPTVGDKGELPSSLPVPGLPDVPFTVDTLSIIAPYAFAMALVGLMESLMTATLVDDITDTRSSKTRESVGQGVANIVTGFFGGMGGCAMIGQTMINVKVSGARTRLSTFLAGVFLMILCIVFGSLVSDIPMAALVAVMVMVSFATFDWHSIAPKTLKRMPAGEIAVMVITVVCVVATDNLAIGVVVGSLTAIVLFAKRVAHLADVTAVTDPDGTSVLYTVTGELFFASSNELVSRFDYAGDPDKVVIDLSSAHVWDASSVAALDAVEAKYRQRGKTVDIVGLNDPSARLHGRLSGELA</sequence>
<dbReference type="HOGENOM" id="CLU_003182_7_0_11"/>
<dbReference type="InterPro" id="IPR002645">
    <property type="entry name" value="STAS_dom"/>
</dbReference>
<feature type="transmembrane region" description="Helical" evidence="5">
    <location>
        <begin position="130"/>
        <end position="148"/>
    </location>
</feature>
<comment type="subcellular location">
    <subcellularLocation>
        <location evidence="1">Membrane</location>
        <topology evidence="1">Multi-pass membrane protein</topology>
    </subcellularLocation>
</comment>
<keyword evidence="2 5" id="KW-0812">Transmembrane</keyword>
<name>H8G583_9PSEU</name>